<dbReference type="Proteomes" id="UP001152561">
    <property type="component" value="Unassembled WGS sequence"/>
</dbReference>
<feature type="compositionally biased region" description="Basic residues" evidence="1">
    <location>
        <begin position="1"/>
        <end position="12"/>
    </location>
</feature>
<evidence type="ECO:0000256" key="1">
    <source>
        <dbReference type="SAM" id="MobiDB-lite"/>
    </source>
</evidence>
<protein>
    <submittedName>
        <fullName evidence="2">Uncharacterized protein</fullName>
    </submittedName>
</protein>
<keyword evidence="3" id="KW-1185">Reference proteome</keyword>
<name>A0A9Q1LP43_9SOLA</name>
<evidence type="ECO:0000313" key="3">
    <source>
        <dbReference type="Proteomes" id="UP001152561"/>
    </source>
</evidence>
<gene>
    <name evidence="2" type="ORF">K7X08_002389</name>
</gene>
<reference evidence="3" key="1">
    <citation type="journal article" date="2023" name="Proc. Natl. Acad. Sci. U.S.A.">
        <title>Genomic and structural basis for evolution of tropane alkaloid biosynthesis.</title>
        <authorList>
            <person name="Wanga Y.-J."/>
            <person name="Taina T."/>
            <person name="Yua J.-Y."/>
            <person name="Lia J."/>
            <person name="Xua B."/>
            <person name="Chenc J."/>
            <person name="D'Auriad J.C."/>
            <person name="Huanga J.-P."/>
            <person name="Huanga S.-X."/>
        </authorList>
    </citation>
    <scope>NUCLEOTIDE SEQUENCE [LARGE SCALE GENOMIC DNA]</scope>
    <source>
        <strain evidence="3">cv. KIB-2019</strain>
    </source>
</reference>
<comment type="caution">
    <text evidence="2">The sequence shown here is derived from an EMBL/GenBank/DDBJ whole genome shotgun (WGS) entry which is preliminary data.</text>
</comment>
<feature type="region of interest" description="Disordered" evidence="1">
    <location>
        <begin position="1"/>
        <end position="22"/>
    </location>
</feature>
<evidence type="ECO:0000313" key="2">
    <source>
        <dbReference type="EMBL" id="KAJ8541573.1"/>
    </source>
</evidence>
<dbReference type="AlphaFoldDB" id="A0A9Q1LP43"/>
<feature type="compositionally biased region" description="Polar residues" evidence="1">
    <location>
        <begin position="13"/>
        <end position="22"/>
    </location>
</feature>
<dbReference type="OrthoDB" id="10252231at2759"/>
<dbReference type="EMBL" id="JAJAGQ010000015">
    <property type="protein sequence ID" value="KAJ8541573.1"/>
    <property type="molecule type" value="Genomic_DNA"/>
</dbReference>
<sequence length="155" mass="17161">MPPKGTLKHQQKKGQNNFSTESATDNILVGAKTVPLQDEGMMELYDLSSNFISLEDYWNDAQAVKLMLHVGEGMSTKYAQNQMEHANPNAWALACVPNGSGAACLNVTGLECMEGTFTMQLLDDISNNHKYMVVMNEGIVPLENVVKCHCTMYLR</sequence>
<proteinExistence type="predicted"/>
<accession>A0A9Q1LP43</accession>
<organism evidence="2 3">
    <name type="scientific">Anisodus acutangulus</name>
    <dbReference type="NCBI Taxonomy" id="402998"/>
    <lineage>
        <taxon>Eukaryota</taxon>
        <taxon>Viridiplantae</taxon>
        <taxon>Streptophyta</taxon>
        <taxon>Embryophyta</taxon>
        <taxon>Tracheophyta</taxon>
        <taxon>Spermatophyta</taxon>
        <taxon>Magnoliopsida</taxon>
        <taxon>eudicotyledons</taxon>
        <taxon>Gunneridae</taxon>
        <taxon>Pentapetalae</taxon>
        <taxon>asterids</taxon>
        <taxon>lamiids</taxon>
        <taxon>Solanales</taxon>
        <taxon>Solanaceae</taxon>
        <taxon>Solanoideae</taxon>
        <taxon>Hyoscyameae</taxon>
        <taxon>Anisodus</taxon>
    </lineage>
</organism>